<name>A0A6P7WXW4_9AMPH</name>
<keyword evidence="3 4" id="KW-0539">Nucleus</keyword>
<evidence type="ECO:0000256" key="3">
    <source>
        <dbReference type="ARBA" id="ARBA00023242"/>
    </source>
</evidence>
<dbReference type="Proteomes" id="UP000515156">
    <property type="component" value="Chromosome 14"/>
</dbReference>
<accession>A0A6P7WXW4</accession>
<evidence type="ECO:0000256" key="1">
    <source>
        <dbReference type="ARBA" id="ARBA00023125"/>
    </source>
</evidence>
<dbReference type="AlphaFoldDB" id="A0A6P7WXW4"/>
<dbReference type="SMART" id="SM00389">
    <property type="entry name" value="HOX"/>
    <property type="match status" value="1"/>
</dbReference>
<dbReference type="OrthoDB" id="6159439at2759"/>
<proteinExistence type="predicted"/>
<dbReference type="Pfam" id="PF00046">
    <property type="entry name" value="Homeodomain"/>
    <property type="match status" value="1"/>
</dbReference>
<gene>
    <name evidence="9" type="primary">NANOG</name>
</gene>
<dbReference type="InterPro" id="IPR009057">
    <property type="entry name" value="Homeodomain-like_sf"/>
</dbReference>
<keyword evidence="1 4" id="KW-0238">DNA-binding</keyword>
<evidence type="ECO:0000256" key="6">
    <source>
        <dbReference type="SAM" id="MobiDB-lite"/>
    </source>
</evidence>
<dbReference type="InterPro" id="IPR001356">
    <property type="entry name" value="HD"/>
</dbReference>
<dbReference type="PANTHER" id="PTHR24327:SF41">
    <property type="entry name" value="BRAIN-SPECIFIC HOMEOBOX PROTEIN"/>
    <property type="match status" value="1"/>
</dbReference>
<evidence type="ECO:0000259" key="7">
    <source>
        <dbReference type="PROSITE" id="PS50071"/>
    </source>
</evidence>
<evidence type="ECO:0000256" key="2">
    <source>
        <dbReference type="ARBA" id="ARBA00023155"/>
    </source>
</evidence>
<evidence type="ECO:0000256" key="5">
    <source>
        <dbReference type="RuleBase" id="RU000682"/>
    </source>
</evidence>
<dbReference type="InterPro" id="IPR017970">
    <property type="entry name" value="Homeobox_CS"/>
</dbReference>
<feature type="region of interest" description="Disordered" evidence="6">
    <location>
        <begin position="57"/>
        <end position="84"/>
    </location>
</feature>
<evidence type="ECO:0000313" key="8">
    <source>
        <dbReference type="Proteomes" id="UP000515156"/>
    </source>
</evidence>
<dbReference type="Gene3D" id="1.10.10.60">
    <property type="entry name" value="Homeodomain-like"/>
    <property type="match status" value="1"/>
</dbReference>
<dbReference type="GO" id="GO:0000978">
    <property type="term" value="F:RNA polymerase II cis-regulatory region sequence-specific DNA binding"/>
    <property type="evidence" value="ECO:0007669"/>
    <property type="project" value="TreeGrafter"/>
</dbReference>
<sequence length="264" mass="29222">MLAPQLYQGATDLGYHEEYYWGSAEAVTLPPNPQQAAAALAPNPGILDPARQVSEVPPAPNNVKTEPSSWTPGEGVRKAGRRPKSRTVFTQDQLWALHQCFQKQHYLTPLQVQQVSMALGLTAKQVKTWFQNRRMKLKRFHKEDGVWLDQASWITQVPTGADLMMTPSQGYPAPASCAQNTTTFTHSSSSTYNFLPQVNYNPFPSFSPGPASHSSPSYSQLLEFNPQAKQEQTSLFLSALPPHFSGPSITPSSRRKETFAFLGS</sequence>
<dbReference type="InterPro" id="IPR050460">
    <property type="entry name" value="Distal-less_Homeobox_TF"/>
</dbReference>
<feature type="compositionally biased region" description="Polar residues" evidence="6">
    <location>
        <begin position="62"/>
        <end position="71"/>
    </location>
</feature>
<dbReference type="CDD" id="cd00086">
    <property type="entry name" value="homeodomain"/>
    <property type="match status" value="1"/>
</dbReference>
<feature type="domain" description="Homeobox" evidence="7">
    <location>
        <begin position="80"/>
        <end position="140"/>
    </location>
</feature>
<dbReference type="KEGG" id="muo:115457693"/>
<comment type="subcellular location">
    <subcellularLocation>
        <location evidence="4 5">Nucleus</location>
    </subcellularLocation>
</comment>
<evidence type="ECO:0000313" key="9">
    <source>
        <dbReference type="RefSeq" id="XP_030043110.1"/>
    </source>
</evidence>
<dbReference type="InParanoid" id="A0A6P7WXW4"/>
<evidence type="ECO:0000256" key="4">
    <source>
        <dbReference type="PROSITE-ProRule" id="PRU00108"/>
    </source>
</evidence>
<dbReference type="PANTHER" id="PTHR24327">
    <property type="entry name" value="HOMEOBOX PROTEIN"/>
    <property type="match status" value="1"/>
</dbReference>
<dbReference type="SUPFAM" id="SSF46689">
    <property type="entry name" value="Homeodomain-like"/>
    <property type="match status" value="1"/>
</dbReference>
<dbReference type="CTD" id="79923"/>
<keyword evidence="8" id="KW-1185">Reference proteome</keyword>
<dbReference type="GeneID" id="115457693"/>
<organism evidence="8 9">
    <name type="scientific">Microcaecilia unicolor</name>
    <dbReference type="NCBI Taxonomy" id="1415580"/>
    <lineage>
        <taxon>Eukaryota</taxon>
        <taxon>Metazoa</taxon>
        <taxon>Chordata</taxon>
        <taxon>Craniata</taxon>
        <taxon>Vertebrata</taxon>
        <taxon>Euteleostomi</taxon>
        <taxon>Amphibia</taxon>
        <taxon>Gymnophiona</taxon>
        <taxon>Siphonopidae</taxon>
        <taxon>Microcaecilia</taxon>
    </lineage>
</organism>
<dbReference type="RefSeq" id="XP_030043110.1">
    <property type="nucleotide sequence ID" value="XM_030187250.1"/>
</dbReference>
<dbReference type="PROSITE" id="PS50071">
    <property type="entry name" value="HOMEOBOX_2"/>
    <property type="match status" value="1"/>
</dbReference>
<keyword evidence="2 4" id="KW-0371">Homeobox</keyword>
<reference evidence="9" key="1">
    <citation type="submission" date="2025-08" db="UniProtKB">
        <authorList>
            <consortium name="RefSeq"/>
        </authorList>
    </citation>
    <scope>IDENTIFICATION</scope>
</reference>
<protein>
    <submittedName>
        <fullName evidence="9">Homeobox protein NANOG</fullName>
    </submittedName>
</protein>
<dbReference type="PROSITE" id="PS00027">
    <property type="entry name" value="HOMEOBOX_1"/>
    <property type="match status" value="1"/>
</dbReference>
<feature type="DNA-binding region" description="Homeobox" evidence="4">
    <location>
        <begin position="82"/>
        <end position="141"/>
    </location>
</feature>
<dbReference type="GO" id="GO:0000981">
    <property type="term" value="F:DNA-binding transcription factor activity, RNA polymerase II-specific"/>
    <property type="evidence" value="ECO:0007669"/>
    <property type="project" value="InterPro"/>
</dbReference>
<dbReference type="GO" id="GO:0005634">
    <property type="term" value="C:nucleus"/>
    <property type="evidence" value="ECO:0007669"/>
    <property type="project" value="UniProtKB-SubCell"/>
</dbReference>